<comment type="caution">
    <text evidence="1">The sequence shown here is derived from an EMBL/GenBank/DDBJ whole genome shotgun (WGS) entry which is preliminary data.</text>
</comment>
<dbReference type="EMBL" id="JACASE010000003">
    <property type="protein sequence ID" value="KAF6485701.1"/>
    <property type="molecule type" value="Genomic_DNA"/>
</dbReference>
<sequence length="128" mass="14415">MKRNFIHLPFNMLFYLILKNSKNGVLYGLNKEHVNFIAHHETKFSHGVAQAGSGHCQVAVRVQRPRQGRQPEAGLERLAASFSSRRGAVPVTSSRFPPASVNSFFASLKEKNRGDFLSATSHFFNRQM</sequence>
<reference evidence="1 2" key="1">
    <citation type="journal article" date="2020" name="Nature">
        <title>Six reference-quality genomes reveal evolution of bat adaptations.</title>
        <authorList>
            <person name="Jebb D."/>
            <person name="Huang Z."/>
            <person name="Pippel M."/>
            <person name="Hughes G.M."/>
            <person name="Lavrichenko K."/>
            <person name="Devanna P."/>
            <person name="Winkler S."/>
            <person name="Jermiin L.S."/>
            <person name="Skirmuntt E.C."/>
            <person name="Katzourakis A."/>
            <person name="Burkitt-Gray L."/>
            <person name="Ray D.A."/>
            <person name="Sullivan K.A.M."/>
            <person name="Roscito J.G."/>
            <person name="Kirilenko B.M."/>
            <person name="Davalos L.M."/>
            <person name="Corthals A.P."/>
            <person name="Power M.L."/>
            <person name="Jones G."/>
            <person name="Ransome R.D."/>
            <person name="Dechmann D.K.N."/>
            <person name="Locatelli A.G."/>
            <person name="Puechmaille S.J."/>
            <person name="Fedrigo O."/>
            <person name="Jarvis E.D."/>
            <person name="Hiller M."/>
            <person name="Vernes S.C."/>
            <person name="Myers E.W."/>
            <person name="Teeling E.C."/>
        </authorList>
    </citation>
    <scope>NUCLEOTIDE SEQUENCE [LARGE SCALE GENOMIC DNA]</scope>
    <source>
        <strain evidence="1">MRouAeg1</strain>
        <tissue evidence="1">Muscle</tissue>
    </source>
</reference>
<dbReference type="Proteomes" id="UP000593571">
    <property type="component" value="Unassembled WGS sequence"/>
</dbReference>
<gene>
    <name evidence="1" type="ORF">HJG63_010830</name>
</gene>
<accession>A0A7J8IN31</accession>
<evidence type="ECO:0000313" key="2">
    <source>
        <dbReference type="Proteomes" id="UP000593571"/>
    </source>
</evidence>
<dbReference type="AlphaFoldDB" id="A0A7J8IN31"/>
<evidence type="ECO:0000313" key="1">
    <source>
        <dbReference type="EMBL" id="KAF6485701.1"/>
    </source>
</evidence>
<organism evidence="1 2">
    <name type="scientific">Rousettus aegyptiacus</name>
    <name type="common">Egyptian fruit bat</name>
    <name type="synonym">Pteropus aegyptiacus</name>
    <dbReference type="NCBI Taxonomy" id="9407"/>
    <lineage>
        <taxon>Eukaryota</taxon>
        <taxon>Metazoa</taxon>
        <taxon>Chordata</taxon>
        <taxon>Craniata</taxon>
        <taxon>Vertebrata</taxon>
        <taxon>Euteleostomi</taxon>
        <taxon>Mammalia</taxon>
        <taxon>Eutheria</taxon>
        <taxon>Laurasiatheria</taxon>
        <taxon>Chiroptera</taxon>
        <taxon>Yinpterochiroptera</taxon>
        <taxon>Pteropodoidea</taxon>
        <taxon>Pteropodidae</taxon>
        <taxon>Rousettinae</taxon>
        <taxon>Rousettus</taxon>
    </lineage>
</organism>
<protein>
    <submittedName>
        <fullName evidence="1">Uncharacterized protein</fullName>
    </submittedName>
</protein>
<proteinExistence type="predicted"/>
<name>A0A7J8IN31_ROUAE</name>
<keyword evidence="2" id="KW-1185">Reference proteome</keyword>